<proteinExistence type="predicted"/>
<feature type="region of interest" description="Disordered" evidence="1">
    <location>
        <begin position="45"/>
        <end position="65"/>
    </location>
</feature>
<gene>
    <name evidence="2" type="ORF">V1478_011896</name>
</gene>
<organism evidence="2 3">
    <name type="scientific">Vespula squamosa</name>
    <name type="common">Southern yellow jacket</name>
    <name type="synonym">Wasp</name>
    <dbReference type="NCBI Taxonomy" id="30214"/>
    <lineage>
        <taxon>Eukaryota</taxon>
        <taxon>Metazoa</taxon>
        <taxon>Ecdysozoa</taxon>
        <taxon>Arthropoda</taxon>
        <taxon>Hexapoda</taxon>
        <taxon>Insecta</taxon>
        <taxon>Pterygota</taxon>
        <taxon>Neoptera</taxon>
        <taxon>Endopterygota</taxon>
        <taxon>Hymenoptera</taxon>
        <taxon>Apocrita</taxon>
        <taxon>Aculeata</taxon>
        <taxon>Vespoidea</taxon>
        <taxon>Vespidae</taxon>
        <taxon>Vespinae</taxon>
        <taxon>Vespula</taxon>
    </lineage>
</organism>
<accession>A0ABD2ABU1</accession>
<feature type="compositionally biased region" description="Polar residues" evidence="1">
    <location>
        <begin position="52"/>
        <end position="65"/>
    </location>
</feature>
<sequence>MSAIIAMLTNRLPARSIPLSHTIELTKGKKEMKVLKVINLKARDGSEKGRTKTVQTSGQHESTANLEKSLRRFSKGGISPPFSMSIARDKFNGRRTSNHLEAKFPWKADWGSASKLPGPLRFLAHHCRYSRNSEATTPLSFVTFTSRPPTFSFPPSSHTNFLLHPQTGSGSPTLTPLSIGAFKRKIQKYTKPKPIPQLSSSSPITDDYRYQGVRKSAGHVEGGNTF</sequence>
<keyword evidence="3" id="KW-1185">Reference proteome</keyword>
<comment type="caution">
    <text evidence="2">The sequence shown here is derived from an EMBL/GenBank/DDBJ whole genome shotgun (WGS) entry which is preliminary data.</text>
</comment>
<dbReference type="Proteomes" id="UP001607302">
    <property type="component" value="Unassembled WGS sequence"/>
</dbReference>
<name>A0ABD2ABU1_VESSQ</name>
<evidence type="ECO:0000256" key="1">
    <source>
        <dbReference type="SAM" id="MobiDB-lite"/>
    </source>
</evidence>
<protein>
    <submittedName>
        <fullName evidence="2">Uncharacterized protein</fullName>
    </submittedName>
</protein>
<dbReference type="AlphaFoldDB" id="A0ABD2ABU1"/>
<dbReference type="EMBL" id="JAUDFV010000152">
    <property type="protein sequence ID" value="KAL2718020.1"/>
    <property type="molecule type" value="Genomic_DNA"/>
</dbReference>
<evidence type="ECO:0000313" key="3">
    <source>
        <dbReference type="Proteomes" id="UP001607302"/>
    </source>
</evidence>
<evidence type="ECO:0000313" key="2">
    <source>
        <dbReference type="EMBL" id="KAL2718020.1"/>
    </source>
</evidence>
<reference evidence="2 3" key="1">
    <citation type="journal article" date="2024" name="Ann. Entomol. Soc. Am.">
        <title>Genomic analyses of the southern and eastern yellowjacket wasps (Hymenoptera: Vespidae) reveal evolutionary signatures of social life.</title>
        <authorList>
            <person name="Catto M.A."/>
            <person name="Caine P.B."/>
            <person name="Orr S.E."/>
            <person name="Hunt B.G."/>
            <person name="Goodisman M.A.D."/>
        </authorList>
    </citation>
    <scope>NUCLEOTIDE SEQUENCE [LARGE SCALE GENOMIC DNA]</scope>
    <source>
        <strain evidence="2">233</strain>
        <tissue evidence="2">Head and thorax</tissue>
    </source>
</reference>